<keyword evidence="5" id="KW-1185">Reference proteome</keyword>
<dbReference type="Gene3D" id="1.10.357.10">
    <property type="entry name" value="Tetracycline Repressor, domain 2"/>
    <property type="match status" value="1"/>
</dbReference>
<feature type="DNA-binding region" description="H-T-H motif" evidence="2">
    <location>
        <begin position="22"/>
        <end position="41"/>
    </location>
</feature>
<sequence>MKKNIVDTAAQLIAKHGLKKFTIDEIASELKMSKKTIYQHFHSKNEIIHAYFATYIESDKQSTEETLSTNHSIPQKIHDIVYASHQYRLPIAVLEEARHFYPEEWASIEELRQFKLDVTQTLLERGIDEGIFKPDINLALLSKLIEKTSTMFMDYEFLLENRLKPREAIDEALNMIFDGVIRNEHR</sequence>
<keyword evidence="1 2" id="KW-0238">DNA-binding</keyword>
<dbReference type="PANTHER" id="PTHR30328:SF54">
    <property type="entry name" value="HTH-TYPE TRANSCRIPTIONAL REPRESSOR SCO4008"/>
    <property type="match status" value="1"/>
</dbReference>
<protein>
    <submittedName>
        <fullName evidence="4">TetR/AcrR family transcriptional regulator</fullName>
    </submittedName>
</protein>
<accession>A0ABW5S2A7</accession>
<dbReference type="SUPFAM" id="SSF46689">
    <property type="entry name" value="Homeodomain-like"/>
    <property type="match status" value="1"/>
</dbReference>
<dbReference type="PROSITE" id="PS50977">
    <property type="entry name" value="HTH_TETR_2"/>
    <property type="match status" value="1"/>
</dbReference>
<dbReference type="InterPro" id="IPR009057">
    <property type="entry name" value="Homeodomain-like_sf"/>
</dbReference>
<proteinExistence type="predicted"/>
<reference evidence="5" key="1">
    <citation type="journal article" date="2019" name="Int. J. Syst. Evol. Microbiol.">
        <title>The Global Catalogue of Microorganisms (GCM) 10K type strain sequencing project: providing services to taxonomists for standard genome sequencing and annotation.</title>
        <authorList>
            <consortium name="The Broad Institute Genomics Platform"/>
            <consortium name="The Broad Institute Genome Sequencing Center for Infectious Disease"/>
            <person name="Wu L."/>
            <person name="Ma J."/>
        </authorList>
    </citation>
    <scope>NUCLEOTIDE SEQUENCE [LARGE SCALE GENOMIC DNA]</scope>
    <source>
        <strain evidence="5">TISTR 2466</strain>
    </source>
</reference>
<evidence type="ECO:0000259" key="3">
    <source>
        <dbReference type="PROSITE" id="PS50977"/>
    </source>
</evidence>
<dbReference type="PRINTS" id="PR00455">
    <property type="entry name" value="HTHTETR"/>
</dbReference>
<dbReference type="InterPro" id="IPR001647">
    <property type="entry name" value="HTH_TetR"/>
</dbReference>
<dbReference type="EMBL" id="JBHUMQ010000017">
    <property type="protein sequence ID" value="MFD2693469.1"/>
    <property type="molecule type" value="Genomic_DNA"/>
</dbReference>
<dbReference type="SUPFAM" id="SSF48498">
    <property type="entry name" value="Tetracyclin repressor-like, C-terminal domain"/>
    <property type="match status" value="1"/>
</dbReference>
<dbReference type="RefSeq" id="WP_253060315.1">
    <property type="nucleotide sequence ID" value="NZ_JAMXWM010000005.1"/>
</dbReference>
<evidence type="ECO:0000313" key="4">
    <source>
        <dbReference type="EMBL" id="MFD2693469.1"/>
    </source>
</evidence>
<dbReference type="InterPro" id="IPR050109">
    <property type="entry name" value="HTH-type_TetR-like_transc_reg"/>
</dbReference>
<gene>
    <name evidence="4" type="ORF">ACFSUE_07500</name>
</gene>
<dbReference type="InterPro" id="IPR036271">
    <property type="entry name" value="Tet_transcr_reg_TetR-rel_C_sf"/>
</dbReference>
<evidence type="ECO:0000313" key="5">
    <source>
        <dbReference type="Proteomes" id="UP001597399"/>
    </source>
</evidence>
<dbReference type="Gene3D" id="1.10.10.60">
    <property type="entry name" value="Homeodomain-like"/>
    <property type="match status" value="1"/>
</dbReference>
<dbReference type="PANTHER" id="PTHR30328">
    <property type="entry name" value="TRANSCRIPTIONAL REPRESSOR"/>
    <property type="match status" value="1"/>
</dbReference>
<dbReference type="Pfam" id="PF00440">
    <property type="entry name" value="TetR_N"/>
    <property type="match status" value="1"/>
</dbReference>
<organism evidence="4 5">
    <name type="scientific">Sporolactobacillus shoreicorticis</name>
    <dbReference type="NCBI Taxonomy" id="1923877"/>
    <lineage>
        <taxon>Bacteria</taxon>
        <taxon>Bacillati</taxon>
        <taxon>Bacillota</taxon>
        <taxon>Bacilli</taxon>
        <taxon>Bacillales</taxon>
        <taxon>Sporolactobacillaceae</taxon>
        <taxon>Sporolactobacillus</taxon>
    </lineage>
</organism>
<evidence type="ECO:0000256" key="2">
    <source>
        <dbReference type="PROSITE-ProRule" id="PRU00335"/>
    </source>
</evidence>
<evidence type="ECO:0000256" key="1">
    <source>
        <dbReference type="ARBA" id="ARBA00023125"/>
    </source>
</evidence>
<name>A0ABW5S2A7_9BACL</name>
<feature type="domain" description="HTH tetR-type" evidence="3">
    <location>
        <begin position="1"/>
        <end position="59"/>
    </location>
</feature>
<comment type="caution">
    <text evidence="4">The sequence shown here is derived from an EMBL/GenBank/DDBJ whole genome shotgun (WGS) entry which is preliminary data.</text>
</comment>
<dbReference type="Proteomes" id="UP001597399">
    <property type="component" value="Unassembled WGS sequence"/>
</dbReference>